<dbReference type="EMBL" id="KV453858">
    <property type="protein sequence ID" value="ODV84174.1"/>
    <property type="molecule type" value="Genomic_DNA"/>
</dbReference>
<feature type="compositionally biased region" description="Low complexity" evidence="2">
    <location>
        <begin position="32"/>
        <end position="49"/>
    </location>
</feature>
<reference evidence="4" key="1">
    <citation type="submission" date="2016-04" db="EMBL/GenBank/DDBJ databases">
        <title>Comparative genomics of biotechnologically important yeasts.</title>
        <authorList>
            <consortium name="DOE Joint Genome Institute"/>
            <person name="Riley R."/>
            <person name="Haridas S."/>
            <person name="Wolfe K.H."/>
            <person name="Lopes M.R."/>
            <person name="Hittinger C.T."/>
            <person name="Goker M."/>
            <person name="Salamov A."/>
            <person name="Wisecaver J."/>
            <person name="Long T.M."/>
            <person name="Aerts A.L."/>
            <person name="Barry K."/>
            <person name="Choi C."/>
            <person name="Clum A."/>
            <person name="Coughlan A.Y."/>
            <person name="Deshpande S."/>
            <person name="Douglass A.P."/>
            <person name="Hanson S.J."/>
            <person name="Klenk H.-P."/>
            <person name="Labutti K."/>
            <person name="Lapidus A."/>
            <person name="Lindquist E."/>
            <person name="Lipzen A."/>
            <person name="Meier-Kolthoff J.P."/>
            <person name="Ohm R.A."/>
            <person name="Otillar R.P."/>
            <person name="Pangilinan J."/>
            <person name="Peng Y."/>
            <person name="Rokas A."/>
            <person name="Rosa C.A."/>
            <person name="Scheuner C."/>
            <person name="Sibirny A.A."/>
            <person name="Slot J.C."/>
            <person name="Stielow J.B."/>
            <person name="Sun H."/>
            <person name="Kurtzman C.P."/>
            <person name="Blackwell M."/>
            <person name="Grigoriev I.V."/>
            <person name="Jeffries T.W."/>
        </authorList>
    </citation>
    <scope>NUCLEOTIDE SEQUENCE [LARGE SCALE GENOMIC DNA]</scope>
    <source>
        <strain evidence="4">NRRL YB-2248</strain>
    </source>
</reference>
<dbReference type="AlphaFoldDB" id="A0A1E4SXE9"/>
<evidence type="ECO:0000313" key="4">
    <source>
        <dbReference type="Proteomes" id="UP000094801"/>
    </source>
</evidence>
<gene>
    <name evidence="3" type="ORF">CANARDRAFT_8851</name>
</gene>
<sequence length="361" mass="40876">MSLHRATTLSPSQEPQIPSFNLNIDNQMDVASDSSSQESSNSVNTNATTPTTLLSSSLLLDKSKIQNVSSKSITISPVKVEEERPLASPSSTSSASSEVPIAIQLHNKKRSRKENEIEEMDSTVRNLLDSISGSVEKINNGDLKIATELLPLLDNMEQTLLRMNLNKNLIKYQLKSNQEEFNIERQLYMKSLSNFERNNQILKNENEMINLKNLKLIKYCRSLKNDKKSKKLKLENLQLRAELDQLLIRSKNDELIDTYKNTNTNTNNNANDNNNNNNNSNDEIFDEEDDFDDGVDMKQQTKFKRYSNSSKRSSESDNDQPISIHRARSISGVGNSINMLDTLGRLASHVLEDEEFKATTQ</sequence>
<feature type="region of interest" description="Disordered" evidence="2">
    <location>
        <begin position="1"/>
        <end position="20"/>
    </location>
</feature>
<keyword evidence="1" id="KW-0175">Coiled coil</keyword>
<feature type="region of interest" description="Disordered" evidence="2">
    <location>
        <begin position="80"/>
        <end position="117"/>
    </location>
</feature>
<feature type="region of interest" description="Disordered" evidence="2">
    <location>
        <begin position="259"/>
        <end position="290"/>
    </location>
</feature>
<name>A0A1E4SXE9_9ASCO</name>
<protein>
    <submittedName>
        <fullName evidence="3">Uncharacterized protein</fullName>
    </submittedName>
</protein>
<dbReference type="Proteomes" id="UP000094801">
    <property type="component" value="Unassembled WGS sequence"/>
</dbReference>
<organism evidence="3 4">
    <name type="scientific">[Candida] arabinofermentans NRRL YB-2248</name>
    <dbReference type="NCBI Taxonomy" id="983967"/>
    <lineage>
        <taxon>Eukaryota</taxon>
        <taxon>Fungi</taxon>
        <taxon>Dikarya</taxon>
        <taxon>Ascomycota</taxon>
        <taxon>Saccharomycotina</taxon>
        <taxon>Pichiomycetes</taxon>
        <taxon>Pichiales</taxon>
        <taxon>Pichiaceae</taxon>
        <taxon>Ogataea</taxon>
        <taxon>Ogataea/Candida clade</taxon>
    </lineage>
</organism>
<feature type="compositionally biased region" description="Low complexity" evidence="2">
    <location>
        <begin position="261"/>
        <end position="282"/>
    </location>
</feature>
<evidence type="ECO:0000256" key="2">
    <source>
        <dbReference type="SAM" id="MobiDB-lite"/>
    </source>
</evidence>
<keyword evidence="4" id="KW-1185">Reference proteome</keyword>
<evidence type="ECO:0000256" key="1">
    <source>
        <dbReference type="SAM" id="Coils"/>
    </source>
</evidence>
<feature type="coiled-coil region" evidence="1">
    <location>
        <begin position="185"/>
        <end position="249"/>
    </location>
</feature>
<feature type="region of interest" description="Disordered" evidence="2">
    <location>
        <begin position="302"/>
        <end position="322"/>
    </location>
</feature>
<feature type="region of interest" description="Disordered" evidence="2">
    <location>
        <begin position="30"/>
        <end position="49"/>
    </location>
</feature>
<evidence type="ECO:0000313" key="3">
    <source>
        <dbReference type="EMBL" id="ODV84174.1"/>
    </source>
</evidence>
<accession>A0A1E4SXE9</accession>
<dbReference type="OrthoDB" id="3998216at2759"/>
<proteinExistence type="predicted"/>
<feature type="compositionally biased region" description="Low complexity" evidence="2">
    <location>
        <begin position="87"/>
        <end position="97"/>
    </location>
</feature>